<evidence type="ECO:0000256" key="1">
    <source>
        <dbReference type="ARBA" id="ARBA00011040"/>
    </source>
</evidence>
<dbReference type="PANTHER" id="PTHR10803:SF3">
    <property type="entry name" value="ATPASE GET3"/>
    <property type="match status" value="1"/>
</dbReference>
<protein>
    <submittedName>
        <fullName evidence="3">Arsenical pump-driving ATPase</fullName>
    </submittedName>
</protein>
<dbReference type="InterPro" id="IPR016300">
    <property type="entry name" value="ATPase_ArsA/GET3"/>
</dbReference>
<dbReference type="eggNOG" id="COG0003">
    <property type="taxonomic scope" value="Bacteria"/>
</dbReference>
<proteinExistence type="inferred from homology"/>
<keyword evidence="4" id="KW-1185">Reference proteome</keyword>
<comment type="caution">
    <text evidence="3">The sequence shown here is derived from an EMBL/GenBank/DDBJ whole genome shotgun (WGS) entry which is preliminary data.</text>
</comment>
<dbReference type="AlphaFoldDB" id="A0A0R1SKS8"/>
<dbReference type="SUPFAM" id="SSF52540">
    <property type="entry name" value="P-loop containing nucleoside triphosphate hydrolases"/>
    <property type="match status" value="2"/>
</dbReference>
<dbReference type="Proteomes" id="UP000051647">
    <property type="component" value="Unassembled WGS sequence"/>
</dbReference>
<feature type="domain" description="ArsA/GET3 Anion-transporting ATPase-like" evidence="2">
    <location>
        <begin position="13"/>
        <end position="292"/>
    </location>
</feature>
<evidence type="ECO:0000259" key="2">
    <source>
        <dbReference type="Pfam" id="PF02374"/>
    </source>
</evidence>
<reference evidence="3 4" key="1">
    <citation type="journal article" date="2015" name="Genome Announc.">
        <title>Expanding the biotechnology potential of lactobacilli through comparative genomics of 213 strains and associated genera.</title>
        <authorList>
            <person name="Sun Z."/>
            <person name="Harris H.M."/>
            <person name="McCann A."/>
            <person name="Guo C."/>
            <person name="Argimon S."/>
            <person name="Zhang W."/>
            <person name="Yang X."/>
            <person name="Jeffery I.B."/>
            <person name="Cooney J.C."/>
            <person name="Kagawa T.F."/>
            <person name="Liu W."/>
            <person name="Song Y."/>
            <person name="Salvetti E."/>
            <person name="Wrobel A."/>
            <person name="Rasinkangas P."/>
            <person name="Parkhill J."/>
            <person name="Rea M.C."/>
            <person name="O'Sullivan O."/>
            <person name="Ritari J."/>
            <person name="Douillard F.P."/>
            <person name="Paul Ross R."/>
            <person name="Yang R."/>
            <person name="Briner A.E."/>
            <person name="Felis G.E."/>
            <person name="de Vos W.M."/>
            <person name="Barrangou R."/>
            <person name="Klaenhammer T.R."/>
            <person name="Caufield P.W."/>
            <person name="Cui Y."/>
            <person name="Zhang H."/>
            <person name="O'Toole P.W."/>
        </authorList>
    </citation>
    <scope>NUCLEOTIDE SEQUENCE [LARGE SCALE GENOMIC DNA]</scope>
    <source>
        <strain evidence="3 4">DSM 14857</strain>
    </source>
</reference>
<dbReference type="NCBIfam" id="TIGR04291">
    <property type="entry name" value="arsen_driv_ArsA"/>
    <property type="match status" value="1"/>
</dbReference>
<dbReference type="OrthoDB" id="9780677at2"/>
<feature type="domain" description="ArsA/GET3 Anion-transporting ATPase-like" evidence="2">
    <location>
        <begin position="326"/>
        <end position="468"/>
    </location>
</feature>
<dbReference type="Pfam" id="PF02374">
    <property type="entry name" value="ArsA_ATPase"/>
    <property type="match status" value="2"/>
</dbReference>
<organism evidence="3 4">
    <name type="scientific">Companilactobacillus versmoldensis DSM 14857 = KCTC 3814</name>
    <dbReference type="NCBI Taxonomy" id="1423815"/>
    <lineage>
        <taxon>Bacteria</taxon>
        <taxon>Bacillati</taxon>
        <taxon>Bacillota</taxon>
        <taxon>Bacilli</taxon>
        <taxon>Lactobacillales</taxon>
        <taxon>Lactobacillaceae</taxon>
        <taxon>Companilactobacillus</taxon>
    </lineage>
</organism>
<dbReference type="InterPro" id="IPR025723">
    <property type="entry name" value="ArsA/GET3_ATPase-like"/>
</dbReference>
<accession>A0A0R1SKS8</accession>
<name>A0A0R1SKS8_9LACO</name>
<dbReference type="PATRIC" id="fig|1423815.3.peg.1608"/>
<evidence type="ECO:0000313" key="3">
    <source>
        <dbReference type="EMBL" id="KRL65483.1"/>
    </source>
</evidence>
<dbReference type="STRING" id="1423815.FC27_GL001572"/>
<dbReference type="EMBL" id="AZFA01000035">
    <property type="protein sequence ID" value="KRL65483.1"/>
    <property type="molecule type" value="Genomic_DNA"/>
</dbReference>
<dbReference type="RefSeq" id="WP_010625330.1">
    <property type="nucleotide sequence ID" value="NZ_AZFA01000035.1"/>
</dbReference>
<dbReference type="NCBIfam" id="TIGR00345">
    <property type="entry name" value="GET3_arsA_TRC40"/>
    <property type="match status" value="1"/>
</dbReference>
<dbReference type="InterPro" id="IPR027541">
    <property type="entry name" value="Ars_ATPase"/>
</dbReference>
<dbReference type="GO" id="GO:0005524">
    <property type="term" value="F:ATP binding"/>
    <property type="evidence" value="ECO:0007669"/>
    <property type="project" value="InterPro"/>
</dbReference>
<dbReference type="InterPro" id="IPR027417">
    <property type="entry name" value="P-loop_NTPase"/>
</dbReference>
<comment type="similarity">
    <text evidence="1">Belongs to the arsA ATPase family.</text>
</comment>
<dbReference type="Gene3D" id="3.40.50.300">
    <property type="entry name" value="P-loop containing nucleotide triphosphate hydrolases"/>
    <property type="match status" value="2"/>
</dbReference>
<evidence type="ECO:0000313" key="4">
    <source>
        <dbReference type="Proteomes" id="UP000051647"/>
    </source>
</evidence>
<dbReference type="GO" id="GO:0016887">
    <property type="term" value="F:ATP hydrolysis activity"/>
    <property type="evidence" value="ECO:0007669"/>
    <property type="project" value="InterPro"/>
</dbReference>
<dbReference type="PANTHER" id="PTHR10803">
    <property type="entry name" value="ARSENICAL PUMP-DRIVING ATPASE ARSENITE-TRANSLOCATING ATPASE"/>
    <property type="match status" value="1"/>
</dbReference>
<dbReference type="CDD" id="cd02035">
    <property type="entry name" value="ArsA"/>
    <property type="match status" value="2"/>
</dbReference>
<gene>
    <name evidence="3" type="ORF">FC27_GL001572</name>
</gene>
<dbReference type="GO" id="GO:0015446">
    <property type="term" value="F:ATPase-coupled arsenite transmembrane transporter activity"/>
    <property type="evidence" value="ECO:0007669"/>
    <property type="project" value="InterPro"/>
</dbReference>
<dbReference type="PIRSF" id="PIRSF001327">
    <property type="entry name" value="Arsenical_pump-driving_ATPase"/>
    <property type="match status" value="1"/>
</dbReference>
<sequence length="576" mass="64729">MDFFQPTESELTHYLFFTGKGGVGKTTVASATAIKLANIGHQVAIISTDPASNLQDVFKTELDDKLKQITTVPNLYAANFDPLEATAKYKENVVGPYRDILPAAAIENMEEQLSGSCTVEIAAFNEFAEFLTDPEVDQRFDYIIFDTAPTGHALRMLQLPSAWNDYLDENQRGASCLGQLAGLKDKKKAYSKAVETLSDPNLTTLMIISRPEKSSLLEADRACQELDQIGMKNQLLVINGVLQQPNDDPSQFIYRQQQQDIAQMPDNLADKTNYYLPLRPYNVIGIDRLRHLFDDQMVVESTAITKGTNYPKLNKIVDHLLETNKKIVFTMGKGGVGKTTIAVKIAEKLAQAGKTVNLATTDPADHLNQFKIDDQRITISHIDEQLALKAYQNEVITKAEKSMSADDLDYIKEDLRSPCTQEIAVFRRFAEIIADNRSDVVVIDTAPTGHTLLLLDSTQKYAEQVKKTTGSVPKSITDLLPKLQDHQQTEIIMVTLPETTPVYESLRLNQDLDRVDILHDWWVVNQSMVGIQTDNPFLEVRAENEVEWIDKIAEVSHGKFVVENWDLDFEKEFLKV</sequence>